<dbReference type="InterPro" id="IPR036132">
    <property type="entry name" value="Vac_ATP_synth_c_sf"/>
</dbReference>
<dbReference type="GO" id="GO:0000221">
    <property type="term" value="C:vacuolar proton-transporting V-type ATPase, V1 domain"/>
    <property type="evidence" value="ECO:0007669"/>
    <property type="project" value="TreeGrafter"/>
</dbReference>
<dbReference type="PANTHER" id="PTHR10137:SF0">
    <property type="entry name" value="V-TYPE PROTON ATPASE SUBUNIT C"/>
    <property type="match status" value="1"/>
</dbReference>
<keyword evidence="3 6" id="KW-0375">Hydrogen ion transport</keyword>
<evidence type="ECO:0000256" key="3">
    <source>
        <dbReference type="ARBA" id="ARBA00022781"/>
    </source>
</evidence>
<evidence type="ECO:0000313" key="8">
    <source>
        <dbReference type="Proteomes" id="UP000247810"/>
    </source>
</evidence>
<dbReference type="STRING" id="1448320.A0A319E6X4"/>
<dbReference type="CDD" id="cd14785">
    <property type="entry name" value="V-ATPase_C"/>
    <property type="match status" value="1"/>
</dbReference>
<keyword evidence="4 6" id="KW-0406">Ion transport</keyword>
<evidence type="ECO:0000256" key="6">
    <source>
        <dbReference type="RuleBase" id="RU364010"/>
    </source>
</evidence>
<dbReference type="EMBL" id="KZ825803">
    <property type="protein sequence ID" value="PYH99393.1"/>
    <property type="molecule type" value="Genomic_DNA"/>
</dbReference>
<organism evidence="7 8">
    <name type="scientific">Aspergillus ellipticus CBS 707.79</name>
    <dbReference type="NCBI Taxonomy" id="1448320"/>
    <lineage>
        <taxon>Eukaryota</taxon>
        <taxon>Fungi</taxon>
        <taxon>Dikarya</taxon>
        <taxon>Ascomycota</taxon>
        <taxon>Pezizomycotina</taxon>
        <taxon>Eurotiomycetes</taxon>
        <taxon>Eurotiomycetidae</taxon>
        <taxon>Eurotiales</taxon>
        <taxon>Aspergillaceae</taxon>
        <taxon>Aspergillus</taxon>
        <taxon>Aspergillus subgen. Circumdati</taxon>
    </lineage>
</organism>
<comment type="similarity">
    <text evidence="1 6">Belongs to the V-ATPase C subunit family.</text>
</comment>
<dbReference type="SUPFAM" id="SSF118203">
    <property type="entry name" value="Vacuolar ATP synthase subunit C"/>
    <property type="match status" value="1"/>
</dbReference>
<evidence type="ECO:0000256" key="4">
    <source>
        <dbReference type="ARBA" id="ARBA00023065"/>
    </source>
</evidence>
<dbReference type="InterPro" id="IPR004907">
    <property type="entry name" value="ATPase_V1-cplx_csu"/>
</dbReference>
<comment type="function">
    <text evidence="6">Subunit of the V1 complex of vacuolar(H+)-ATPase (V-ATPase), a multisubunit enzyme composed of a peripheral complex (V1) that hydrolyzes ATP and a membrane integral complex (V0) that translocates protons. V-ATPase is responsible for acidifying and maintaining the pH of intracellular compartments and in some cell types, is targeted to the plasma membrane, where it is responsible for acidifying the extracellular environment. Subunit C is necessary for the assembly of the catalytic sector of the enzyme and is likely to have a specific function in its catalytic activity.</text>
</comment>
<evidence type="ECO:0000256" key="2">
    <source>
        <dbReference type="ARBA" id="ARBA00022448"/>
    </source>
</evidence>
<dbReference type="Gene3D" id="3.30.70.100">
    <property type="match status" value="1"/>
</dbReference>
<evidence type="ECO:0000313" key="7">
    <source>
        <dbReference type="EMBL" id="PYH99393.1"/>
    </source>
</evidence>
<reference evidence="7 8" key="1">
    <citation type="submission" date="2018-02" db="EMBL/GenBank/DDBJ databases">
        <title>The genomes of Aspergillus section Nigri reveals drivers in fungal speciation.</title>
        <authorList>
            <consortium name="DOE Joint Genome Institute"/>
            <person name="Vesth T.C."/>
            <person name="Nybo J."/>
            <person name="Theobald S."/>
            <person name="Brandl J."/>
            <person name="Frisvad J.C."/>
            <person name="Nielsen K.F."/>
            <person name="Lyhne E.K."/>
            <person name="Kogle M.E."/>
            <person name="Kuo A."/>
            <person name="Riley R."/>
            <person name="Clum A."/>
            <person name="Nolan M."/>
            <person name="Lipzen A."/>
            <person name="Salamov A."/>
            <person name="Henrissat B."/>
            <person name="Wiebenga A."/>
            <person name="De vries R.P."/>
            <person name="Grigoriev I.V."/>
            <person name="Mortensen U.H."/>
            <person name="Andersen M.R."/>
            <person name="Baker S.E."/>
        </authorList>
    </citation>
    <scope>NUCLEOTIDE SEQUENCE [LARGE SCALE GENOMIC DNA]</scope>
    <source>
        <strain evidence="7 8">CBS 707.79</strain>
    </source>
</reference>
<proteinExistence type="inferred from homology"/>
<dbReference type="GO" id="GO:0046961">
    <property type="term" value="F:proton-transporting ATPase activity, rotational mechanism"/>
    <property type="evidence" value="ECO:0007669"/>
    <property type="project" value="InterPro"/>
</dbReference>
<gene>
    <name evidence="7" type="ORF">BO71DRAFT_223746</name>
</gene>
<accession>A0A319E6X4</accession>
<dbReference type="PANTHER" id="PTHR10137">
    <property type="entry name" value="V-TYPE PROTON ATPASE SUBUNIT C"/>
    <property type="match status" value="1"/>
</dbReference>
<comment type="subunit">
    <text evidence="6">V-ATPase is a heteromultimeric enzyme composed of a peripheral catalytic V1 complex (components A to H) attached to an integral membrane V0 proton pore complex.</text>
</comment>
<dbReference type="VEuPathDB" id="FungiDB:BO71DRAFT_223746"/>
<keyword evidence="2 6" id="KW-0813">Transport</keyword>
<evidence type="ECO:0000256" key="1">
    <source>
        <dbReference type="ARBA" id="ARBA00006138"/>
    </source>
</evidence>
<protein>
    <recommendedName>
        <fullName evidence="6">V-type proton ATPase subunit C</fullName>
    </recommendedName>
</protein>
<name>A0A319E6X4_9EURO</name>
<dbReference type="AlphaFoldDB" id="A0A319E6X4"/>
<keyword evidence="8" id="KW-1185">Reference proteome</keyword>
<dbReference type="Gene3D" id="3.30.70.1180">
    <property type="entry name" value="Vacuolar atp synthase subunit c, domain 1"/>
    <property type="match status" value="2"/>
</dbReference>
<comment type="function">
    <text evidence="5">Subunit of the V1 complex of vacuolar(H+)-ATPase (V-ATPase), a multisubunit enzyme composed of a peripheral complex (V1) that hydrolyzes ATP and a membrane integral complex (V0) that translocates protons. V-ATPase is responsible for acidifying and maintaining the pH of intracellular compartments. Subunit C is necessary for the assembly of the catalytic sector of the enzyme and is likely to have a specific function in its catalytic activity. Reversibly leaves the enzyme after glucose depletion, causing the catalytic subcomplex V1 to detach from the V0 section.</text>
</comment>
<dbReference type="OrthoDB" id="6605928at2759"/>
<dbReference type="Proteomes" id="UP000247810">
    <property type="component" value="Unassembled WGS sequence"/>
</dbReference>
<dbReference type="Pfam" id="PF03223">
    <property type="entry name" value="V-ATPase_C"/>
    <property type="match status" value="1"/>
</dbReference>
<evidence type="ECO:0000256" key="5">
    <source>
        <dbReference type="ARBA" id="ARBA00053565"/>
    </source>
</evidence>
<dbReference type="FunFam" id="3.30.70.100:FF:000002">
    <property type="entry name" value="V-type proton ATPase subunit C"/>
    <property type="match status" value="1"/>
</dbReference>
<sequence length="414" mass="46424">MSKTKYLLVSFPTSITPSHHRDDALDAISATIAPENGSAAPFPVPEFKIGTLDALVQQADELAKLEASCQGVVLKVGDALKNILEGDEAHIDKMKAVNDSMLCFCLMTPRAVDGIVLTHSGGGALEPVDQYLRTFSWNKVKYRADKPLAELIDLLQKEAASIDNDIRSKYTQYNQVKNNLATLQRKQTGNLATKSLASVVDPRTIVQDSEYIETHLVAVPLQQVKEFLKLYETVAPMVVPRSASLVASDSDFNLYAVTTFKKHSLEFVHKCRENKWIPRDFKYVAGGKEEERKEVERVGGDERKLWGETLRLGRTAWSEAVMVWIHVYVLRVFVETVLRYGLPLDFVCTLIRTPGSKQADKAKRNLDEKYSYLAGNAFGRDKKGRVKRDDPGEFHGEGGGAEYTAYVYYDFEFN</sequence>